<feature type="compositionally biased region" description="Basic and acidic residues" evidence="2">
    <location>
        <begin position="1748"/>
        <end position="1768"/>
    </location>
</feature>
<feature type="compositionally biased region" description="Polar residues" evidence="2">
    <location>
        <begin position="1882"/>
        <end position="1900"/>
    </location>
</feature>
<feature type="region of interest" description="Disordered" evidence="2">
    <location>
        <begin position="159"/>
        <end position="194"/>
    </location>
</feature>
<feature type="compositionally biased region" description="Basic and acidic residues" evidence="2">
    <location>
        <begin position="175"/>
        <end position="194"/>
    </location>
</feature>
<feature type="compositionally biased region" description="Low complexity" evidence="2">
    <location>
        <begin position="1672"/>
        <end position="1684"/>
    </location>
</feature>
<feature type="compositionally biased region" description="Low complexity" evidence="2">
    <location>
        <begin position="2061"/>
        <end position="2079"/>
    </location>
</feature>
<evidence type="ECO:0000256" key="2">
    <source>
        <dbReference type="SAM" id="MobiDB-lite"/>
    </source>
</evidence>
<feature type="compositionally biased region" description="Polar residues" evidence="2">
    <location>
        <begin position="2050"/>
        <end position="2060"/>
    </location>
</feature>
<feature type="region of interest" description="Disordered" evidence="2">
    <location>
        <begin position="1466"/>
        <end position="1487"/>
    </location>
</feature>
<dbReference type="RefSeq" id="XP_066912328.1">
    <property type="nucleotide sequence ID" value="XM_067056227.1"/>
</dbReference>
<dbReference type="GeneID" id="136799514"/>
<organism evidence="3 4">
    <name type="scientific">Clytia hemisphaerica</name>
    <dbReference type="NCBI Taxonomy" id="252671"/>
    <lineage>
        <taxon>Eukaryota</taxon>
        <taxon>Metazoa</taxon>
        <taxon>Cnidaria</taxon>
        <taxon>Hydrozoa</taxon>
        <taxon>Hydroidolina</taxon>
        <taxon>Leptothecata</taxon>
        <taxon>Obeliida</taxon>
        <taxon>Clytiidae</taxon>
        <taxon>Clytia</taxon>
    </lineage>
</organism>
<feature type="region of interest" description="Disordered" evidence="2">
    <location>
        <begin position="1350"/>
        <end position="1402"/>
    </location>
</feature>
<proteinExistence type="predicted"/>
<feature type="coiled-coil region" evidence="1">
    <location>
        <begin position="253"/>
        <end position="280"/>
    </location>
</feature>
<dbReference type="Proteomes" id="UP000594262">
    <property type="component" value="Unplaced"/>
</dbReference>
<sequence length="2229" mass="249950">MGTSKNKKKQKRFEWLDDALLHQRQGFTYPQVKPSLVYYETPASLYRKVPVVPCPTDVVQLSTTKLGTKRYPVPPHTEFDVTNINVPASEYNFLHDPHLKDYLNSPLVRKRLYEKGLITKAGYVKCTIKEFNDYRQWVRKLKLDAIDQDWHLQKNDQSLIPSTHTNNEAAQLTKQRQERAKELSTDKKKQEEMNRQRLLKNLADKDDAIANKKRERERKMARQQRLKKEEYKVKIDAKAKKESEHKRYRLKILLRSKRLIRDCQNRIQSLQDQRKMEKEERARQLYERRQQYCHGKMEEDEQNREVQMEKRKVSINERENVYQKERRRSDVYMLQHHQENKDNARKHLEEASQFLNRIEEKKEKEIQKWRTKLKSIEQRERLLEFYRQKRLYDENKGKRRKRHDDQRTSVWDVDNVLLKHILNDLNEKEREELEVFAKEEDDIIKEEEEISDQEDVDVLSDVVEDDVVCELPESKDNLDVGLIQTQPSFITFGRILLDETENVYHQKSRHSMMASTGGGPHAPLLDIPGLLIEHCKSAHEHLPVVDSIHDPDSMEGSVETVINVTENNEDDIIEGDLQEEADITCYSNESFCSHRSSYEILVIPSRQSRSSLDVLVNTPLESRATLVHLVNSEPVLVTSAVYSSATLACTAQQLVQGSLMNAATQLGYEEKEILRALDLLPESSSEVEIEEVVETPLPLVSQSIVDYSKEITEMSLIAAAMSLGYDRQEISSALGVDMETSGDESSIADGIEHADSIALFNSKYSDTVKDIAVTAIKQAAINLGYSEKEADSALSVVVANHESDTSVSVIAAELAKTAIINASNDLGLQRESVQSLVDEVNTRVSSMSINIQSNYSLKSRPCTRDAPYVVVTHNALRNAALSLGFSEAEVNSKIGEEKKLNSRQLNIMSSQPSPTSEYLMNLHTWSSNKMRVQGNSYYECLASASEIITRSVINSALEIVSNNTEEVIKKDYTTANSQYELKLEMTAKEIVATAIDNAKKIVSSEDNKDSNEKLQRFALKYSMMIIGSSAKRLGYEDKQILDALTKDINYSSRNREGLDRHPSVLVKFNEVSISEAIMVNAVSDQVVRGRRNSIKERILTPLPSTTASEEMSGDEIEKDDERQRTDSLLANSQAGSGRERRLTPFFPESVQKRLIEEFNKENTNKFDYIAEEEDEDEQDEEMDENFSNEKKWSNDFMDKLDNIHSITEEVCDYSNTNESDMLQNIESRKTSLQQSDNSNETNFMMATQGHNQSPVMNEPELMGFLGQNQLAPGILALYNSIQADVQRLISSTNIALLASQSVNSSPLTCSPQSSPAEAMYDKYGNHNYGLQQVASPYSPSPLLNQAIPSVQTSQHSVMSPLSQSTTPVADPTPPPPQTLSRLSPAQSCHQSDSSDLKSSKASLPKIKSNLVELPNISSPIPSQLSIHKQPSRATESSISIKKNLSTTVPLPSVGHSRSVIEVQEKVIESRPSSKNTTNKNLQEKDSLVNSEEKEVVLKTEIQNFKTSLEKIGSSQRYKTSFVDPKPPCSTSPTHHDAKRGTSISSYSRPKVSNNSSGCTSTTRKQSQVQSVTKAFSENETPNYAKPLKRSVDKLESNIKYESIHKIRDIKMKTSESNGPSVFDRLSKHQKSFAKPEEPSTDALPSLPKTSSIIENRNTKSNCQILQARTNTSSSSAVPAKPPSKIYRRRTNSISIEETKTKSSKQLVPTKSKHASVEGKSPPIKKTTSKGSSRRESKELFKRSPSKATEVKETKSVHNSKVDTEEVKVKSSRKMKKKRSNKSKSSVFNAPSTAVGAVQENKKYHTSFASVESKEEVLIKRDSVKHSTSSFRKVEQTPLEVEEIEDSIQLDDSIVKDDAQEQKIDSVDICNKQEQSKEIAAQNVLQDNQPITSGKDSSNIESFEMKDKPLEEDPSMKNNNIDCIGAQLSVRELDDIPENEALSSQPSKVYPQSADRIARPQRSGFGPVHSAGSTPMSIGNISKVSLTFDDVAKLGRPSDASVRKQSIEIVPSKTSNNNMPAKVDSRQQTSTDIIYNQSINSMKPNVSSVKFLPSSANSTKQMGSSHSARSVMSHSGSRSGRANRSVRNMSKSLSVGSPRLSAESHIRKYSSTPFKESIPNVFDGEYESTKVPSINDVINRRNSAKMAASTGTANGVWVPSDSIVRKTSLVGENLHSPCTILSGTPSNTAKTVSGSQIFVAPATSSISFIPSTRTSVTDGFLKNNKSDDKS</sequence>
<feature type="coiled-coil region" evidence="1">
    <location>
        <begin position="341"/>
        <end position="379"/>
    </location>
</feature>
<evidence type="ECO:0000313" key="4">
    <source>
        <dbReference type="Proteomes" id="UP000594262"/>
    </source>
</evidence>
<feature type="compositionally biased region" description="Basic residues" evidence="2">
    <location>
        <begin position="1769"/>
        <end position="1781"/>
    </location>
</feature>
<feature type="compositionally biased region" description="Basic and acidic residues" evidence="2">
    <location>
        <begin position="1732"/>
        <end position="1741"/>
    </location>
</feature>
<evidence type="ECO:0000256" key="1">
    <source>
        <dbReference type="SAM" id="Coils"/>
    </source>
</evidence>
<feature type="compositionally biased region" description="Polar residues" evidence="2">
    <location>
        <begin position="159"/>
        <end position="174"/>
    </location>
</feature>
<keyword evidence="1" id="KW-0175">Coiled coil</keyword>
<feature type="compositionally biased region" description="Polar residues" evidence="2">
    <location>
        <begin position="1379"/>
        <end position="1390"/>
    </location>
</feature>
<feature type="compositionally biased region" description="Polar residues" evidence="2">
    <location>
        <begin position="1470"/>
        <end position="1480"/>
    </location>
</feature>
<accession>A0A7M5WI90</accession>
<feature type="compositionally biased region" description="Polar residues" evidence="2">
    <location>
        <begin position="1647"/>
        <end position="1671"/>
    </location>
</feature>
<feature type="region of interest" description="Disordered" evidence="2">
    <location>
        <begin position="1880"/>
        <end position="1918"/>
    </location>
</feature>
<protein>
    <submittedName>
        <fullName evidence="3">Uncharacterized protein</fullName>
    </submittedName>
</protein>
<name>A0A7M5WI90_9CNID</name>
<dbReference type="EnsemblMetazoa" id="CLYHEMT001076.1">
    <property type="protein sequence ID" value="CLYHEMP001076.1"/>
    <property type="gene ID" value="CLYHEMG001076"/>
</dbReference>
<reference evidence="3" key="1">
    <citation type="submission" date="2021-01" db="UniProtKB">
        <authorList>
            <consortium name="EnsemblMetazoa"/>
        </authorList>
    </citation>
    <scope>IDENTIFICATION</scope>
</reference>
<feature type="compositionally biased region" description="Polar residues" evidence="2">
    <location>
        <begin position="1541"/>
        <end position="1581"/>
    </location>
</feature>
<feature type="compositionally biased region" description="Polar residues" evidence="2">
    <location>
        <begin position="1350"/>
        <end position="1364"/>
    </location>
</feature>
<feature type="coiled-coil region" evidence="1">
    <location>
        <begin position="195"/>
        <end position="229"/>
    </location>
</feature>
<feature type="region of interest" description="Disordered" evidence="2">
    <location>
        <begin position="1610"/>
        <end position="1788"/>
    </location>
</feature>
<keyword evidence="4" id="KW-1185">Reference proteome</keyword>
<feature type="compositionally biased region" description="Basic and acidic residues" evidence="2">
    <location>
        <begin position="1902"/>
        <end position="1914"/>
    </location>
</feature>
<feature type="compositionally biased region" description="Polar residues" evidence="2">
    <location>
        <begin position="1126"/>
        <end position="1135"/>
    </location>
</feature>
<evidence type="ECO:0000313" key="3">
    <source>
        <dbReference type="EnsemblMetazoa" id="CLYHEMP001076.1"/>
    </source>
</evidence>
<feature type="region of interest" description="Disordered" evidence="2">
    <location>
        <begin position="2050"/>
        <end position="2084"/>
    </location>
</feature>
<feature type="region of interest" description="Disordered" evidence="2">
    <location>
        <begin position="1515"/>
        <end position="1588"/>
    </location>
</feature>
<feature type="region of interest" description="Disordered" evidence="2">
    <location>
        <begin position="1098"/>
        <end position="1142"/>
    </location>
</feature>
<dbReference type="OrthoDB" id="8197715at2759"/>